<sequence>MAVAVTCLVAGLAYYLSTRLVGILRGRDHTRLTDAFLLSSAALSQQGCDLEPRNISGKHQ</sequence>
<reference evidence="1" key="1">
    <citation type="journal article" date="2018" name="Comp. Biochem. Physiol. Part D Genomics Proteomics">
        <title>Analysis of the grapevine moth Lobesia botrana antennal transcriptome and expression of odorant-binding and chemosensory proteins.</title>
        <authorList>
            <person name="Rojas V."/>
            <person name="Jimenez H."/>
            <person name="Palma-Millanao R."/>
            <person name="Gonzalez-Gonzalez A."/>
            <person name="Machuca J."/>
            <person name="Godoy R."/>
            <person name="Ceballos R."/>
            <person name="Mutis A."/>
            <person name="Venthur H."/>
        </authorList>
    </citation>
    <scope>NUCLEOTIDE SEQUENCE</scope>
</reference>
<keyword evidence="1" id="KW-0675">Receptor</keyword>
<name>A0A345BF44_9NEOP</name>
<protein>
    <submittedName>
        <fullName evidence="1">Ionotropic receptor IR37</fullName>
    </submittedName>
</protein>
<accession>A0A345BF44</accession>
<organism evidence="1">
    <name type="scientific">Lobesia botrana</name>
    <dbReference type="NCBI Taxonomy" id="209534"/>
    <lineage>
        <taxon>Eukaryota</taxon>
        <taxon>Metazoa</taxon>
        <taxon>Ecdysozoa</taxon>
        <taxon>Arthropoda</taxon>
        <taxon>Hexapoda</taxon>
        <taxon>Insecta</taxon>
        <taxon>Pterygota</taxon>
        <taxon>Neoptera</taxon>
        <taxon>Endopterygota</taxon>
        <taxon>Lepidoptera</taxon>
        <taxon>Glossata</taxon>
        <taxon>Ditrysia</taxon>
        <taxon>Tortricoidea</taxon>
        <taxon>Tortricidae</taxon>
        <taxon>Olethreutinae</taxon>
        <taxon>Olethreutini</taxon>
        <taxon>Lobesia</taxon>
    </lineage>
</organism>
<proteinExistence type="evidence at transcript level"/>
<evidence type="ECO:0000313" key="1">
    <source>
        <dbReference type="EMBL" id="AXF48868.1"/>
    </source>
</evidence>
<dbReference type="AlphaFoldDB" id="A0A345BF44"/>
<dbReference type="EMBL" id="MG820697">
    <property type="protein sequence ID" value="AXF48868.1"/>
    <property type="molecule type" value="mRNA"/>
</dbReference>